<comment type="cofactor">
    <cofactor evidence="1">
        <name>pantetheine 4'-phosphate</name>
        <dbReference type="ChEBI" id="CHEBI:47942"/>
    </cofactor>
</comment>
<dbReference type="GO" id="GO:0031177">
    <property type="term" value="F:phosphopantetheine binding"/>
    <property type="evidence" value="ECO:0007669"/>
    <property type="project" value="InterPro"/>
</dbReference>
<comment type="similarity">
    <text evidence="2">Belongs to the ATP-dependent AMP-binding enzyme family.</text>
</comment>
<protein>
    <submittedName>
        <fullName evidence="7">Amino acid adenylation domain-containing protein</fullName>
    </submittedName>
</protein>
<dbReference type="FunFam" id="3.40.50.980:FF:000002">
    <property type="entry name" value="Enterobactin synthetase component F"/>
    <property type="match status" value="1"/>
</dbReference>
<dbReference type="Gene3D" id="1.10.1200.10">
    <property type="entry name" value="ACP-like"/>
    <property type="match status" value="2"/>
</dbReference>
<dbReference type="SMART" id="SM00823">
    <property type="entry name" value="PKS_PP"/>
    <property type="match status" value="1"/>
</dbReference>
<dbReference type="InterPro" id="IPR000873">
    <property type="entry name" value="AMP-dep_synth/lig_dom"/>
</dbReference>
<dbReference type="SUPFAM" id="SSF56801">
    <property type="entry name" value="Acetyl-CoA synthetase-like"/>
    <property type="match status" value="2"/>
</dbReference>
<dbReference type="CDD" id="cd19540">
    <property type="entry name" value="LCL_NRPS-like"/>
    <property type="match status" value="1"/>
</dbReference>
<dbReference type="Pfam" id="PF00501">
    <property type="entry name" value="AMP-binding"/>
    <property type="match status" value="2"/>
</dbReference>
<feature type="domain" description="Carrier" evidence="6">
    <location>
        <begin position="1972"/>
        <end position="2047"/>
    </location>
</feature>
<evidence type="ECO:0000256" key="1">
    <source>
        <dbReference type="ARBA" id="ARBA00001957"/>
    </source>
</evidence>
<dbReference type="NCBIfam" id="NF003417">
    <property type="entry name" value="PRK04813.1"/>
    <property type="match status" value="2"/>
</dbReference>
<dbReference type="FunFam" id="3.40.50.12780:FF:000012">
    <property type="entry name" value="Non-ribosomal peptide synthetase"/>
    <property type="match status" value="1"/>
</dbReference>
<dbReference type="PANTHER" id="PTHR45527">
    <property type="entry name" value="NONRIBOSOMAL PEPTIDE SYNTHETASE"/>
    <property type="match status" value="1"/>
</dbReference>
<sequence>MGVLPLTAFDRLQLTASQRGNWVARSLTPESSVFCAGRLIWLNGPIDPALLASSISTAFAETDTLRARFGDNDGDPFQYVDTTTTLPTEIIDTGQDDDQVRTLAREQLTETAAAGEPVTSSTLVRRADGTWAWILVTSILLVDGYSIFLFIRRVAEIYTATQAGEPVPDRWFGDLKNILDTERPDTAADIAYWNSVLDIETNGHENAEDIAELFATSSRPVPVPIPDDLYPKIQQFARAARVSWTDTLITLWGIYTALADGRDFIAVRVPLMMRDDREALKTPSAISRAIPIATAISPHHTIEHVLETVAGQLKTARQHTTAEDHQIARSWPGGQASYLALPTINIKLFESTPRLGDTGVITERVSSGPVGSLDLVIHRTRDTGIQLDLSSGSAAGDPVVHANRLGRFLTAVLNDSPTQTLHQASTRLTPDTKTPDPTWTHGEALEVSGATVDELVRRQAAATPDAVAIVADGTELTYRQFDERVNAFAHRLVEDGVRVGDRVAITMPRSVDLVVALAGVLRAGAAYVPIDPAYPTERIHYILDIAAPAVVITEQYVTEVQERLAKGERTAPVLARPLNDLDAAVVIFTSGTTGNPKGVAVAHRALVNRLAWGQRLLDYRPDDVALSKSGVGFVDAVTELFGPLIAGTRIVVVPTETAQDPAALLDTIARHRVTHLLTVPSLADILVRHDDAPTALATLRHWISSGEPLTQASADALQIAAPQAELHNFYGSTEVTGDATTGHLAIGAPVANTTAHVLDNWLHPVPAGATGELYLGGVQLADGYITNPALTANRFVAGEDGTRLYRTGDLVRWNTQGQLEYLGRSDDQIKIRGNRIEPAEIRAALEQHPAVSGAAIIALDHPAGGKYLAAYTTGDTVSFDELREHLARSLPDYMVPTTYTHLDRFPVTPNGKLDRNALPHPDLTADTTNGRAPRTHTEITLAGIFRDVLNLDTELGIDTDFFRLGGHSLLAARVVARANALLSTTLTLRDVFDHPRISELARIADTSSGTSSTRIGELPRPAVLPVSYGQQALWLIDQLGTPGGRYVVPVVLRLRGELDPDVLATAVRDVVSRHEALRTLLVENDGMLSQVVVPANEAAERLSLLLEDDVTSVDTRVDAVVRAGFDLAVDLPIRVALFRAGDNDWVFVVAVHHHAVDEWSFPSLLGDLSTAYQARTAGQEPGWTPLPAQYADYAIWQRDVLGAASDARSPLFDHLAYWRDVLADAPEESTITPDRPRPVAPTHRGADLRFSIDPEVVTGLRQVADAQGVSMFMTLQAATALTVSALGAGTDVVIGSPVGGRTEDGLEELVGYFVNTLPIRHRFHAGDSIADVLQNTRRSVLGGFEHQAAPFEEIIRALGTGRSVGRNPLFQTMLTHRVVGSRRANSLRLDGVETTSTPVSVGAVKTDLDLDIFDSHTELSGRLAYATDLFDDTTAERFVAVLKSALAAIAADPNARVGDLGLLPTPEMRQLDAWSRGEPIEVPETTLDELVRRQAAASPDAVAVVADDGTELKYSQFDARVNALAHLLVEKGVQVGDRVAVALPRSADLVVALTGVIRAGAAYVPIDPDYPAERVKHILADATPRVVIDDEFVRQHFEAGPVDPPQPSRPLLPTDAAYVIFTSGTTGRPKGVQINHQAIVNRLWWMRDDYQIGTSDRVLLKTPFTFDVSVWEFFLPLITGAVVVVAKDGGHKDPQYLLGAIDRHAVTVTHFVPSMLQAFLTSNPDKSSVASVRRVFCSGEALPVSPAASAVALFENAEVHNLYGPTEAAVDVTAHPVLGVDAVSVPIGGPVANTTTCVLDAWLRPVPVGVAGELYLGGVQLADGYVARAGLTAGRFVAADDGARLYRTGDVVQWNARGQLEYLGRGDDQVKIRGNRIELGEISAVLEQHPAVTGAAVVALDNPAGGKYLAAYVITDAEDAALREHLAQSLPDYMIPTTFTQLDRFPVTVNGKLDRRALPQPNLAAGATDGRPPETDTELTLATVFREVLHLDTELSVDDDFFRLGGDSISAARIVAFARERDLIFKLSDVFAQRTIGALAALLTHDAGPAEPVLVPTPAALERLREAAPAPDEYVFTELINLSAESTSESVGAAFRSLVATTDALRLSVDATSRRLWFTYLLPPETVEPPTVKLVAESNLRSAAVELIDISAGRPAALAYTHTTAVLAVHAGTVDRASLHRLAEALRQSASGGAALVPALEAIEAAGEAVATDGLDHWKGLLARAQPIDEQAFVAGNVSTFHREGSRTEDVVRKAIRNALHSAGIVVVDEEVSLTPDDTTIGPFTAATAVALDEPEPTRTAELALLRYHNKTGRRALRRTPSPAVLLTRVYDGGSPSTEGTEQLYRAVIRYHLAPDSTTINFLGFADAVVTELREALSRASLKLGF</sequence>
<dbReference type="SUPFAM" id="SSF47336">
    <property type="entry name" value="ACP-like"/>
    <property type="match status" value="2"/>
</dbReference>
<dbReference type="EMBL" id="SMKA01000013">
    <property type="protein sequence ID" value="TDC33516.1"/>
    <property type="molecule type" value="Genomic_DNA"/>
</dbReference>
<dbReference type="Pfam" id="PF13193">
    <property type="entry name" value="AMP-binding_C"/>
    <property type="match status" value="2"/>
</dbReference>
<feature type="region of interest" description="Disordered" evidence="5">
    <location>
        <begin position="910"/>
        <end position="931"/>
    </location>
</feature>
<accession>A0A4R4QDC0</accession>
<dbReference type="InterPro" id="IPR020806">
    <property type="entry name" value="PKS_PP-bd"/>
</dbReference>
<dbReference type="Gene3D" id="3.40.50.12780">
    <property type="entry name" value="N-terminal domain of ligase-like"/>
    <property type="match status" value="2"/>
</dbReference>
<dbReference type="FunFam" id="3.30.300.30:FF:000010">
    <property type="entry name" value="Enterobactin synthetase component F"/>
    <property type="match status" value="2"/>
</dbReference>
<evidence type="ECO:0000259" key="6">
    <source>
        <dbReference type="PROSITE" id="PS50075"/>
    </source>
</evidence>
<dbReference type="InterPro" id="IPR020845">
    <property type="entry name" value="AMP-binding_CS"/>
</dbReference>
<dbReference type="CDD" id="cd17646">
    <property type="entry name" value="A_NRPS_AB3403-like"/>
    <property type="match status" value="1"/>
</dbReference>
<dbReference type="InterPro" id="IPR006162">
    <property type="entry name" value="Ppantetheine_attach_site"/>
</dbReference>
<dbReference type="InterPro" id="IPR001242">
    <property type="entry name" value="Condensation_dom"/>
</dbReference>
<dbReference type="PROSITE" id="PS00012">
    <property type="entry name" value="PHOSPHOPANTETHEINE"/>
    <property type="match status" value="2"/>
</dbReference>
<reference evidence="7 8" key="1">
    <citation type="submission" date="2019-03" db="EMBL/GenBank/DDBJ databases">
        <title>Draft genome sequences of novel Actinobacteria.</title>
        <authorList>
            <person name="Sahin N."/>
            <person name="Ay H."/>
            <person name="Saygin H."/>
        </authorList>
    </citation>
    <scope>NUCLEOTIDE SEQUENCE [LARGE SCALE GENOMIC DNA]</scope>
    <source>
        <strain evidence="7 8">JCM 30547</strain>
    </source>
</reference>
<dbReference type="NCBIfam" id="TIGR01733">
    <property type="entry name" value="AA-adenyl-dom"/>
    <property type="match status" value="2"/>
</dbReference>
<dbReference type="Proteomes" id="UP000295075">
    <property type="component" value="Unassembled WGS sequence"/>
</dbReference>
<dbReference type="Pfam" id="PF00550">
    <property type="entry name" value="PP-binding"/>
    <property type="match status" value="2"/>
</dbReference>
<organism evidence="7 8">
    <name type="scientific">Kribbella albertanoniae</name>
    <dbReference type="NCBI Taxonomy" id="1266829"/>
    <lineage>
        <taxon>Bacteria</taxon>
        <taxon>Bacillati</taxon>
        <taxon>Actinomycetota</taxon>
        <taxon>Actinomycetes</taxon>
        <taxon>Propionibacteriales</taxon>
        <taxon>Kribbellaceae</taxon>
        <taxon>Kribbella</taxon>
    </lineage>
</organism>
<dbReference type="FunFam" id="1.10.1200.10:FF:000005">
    <property type="entry name" value="Nonribosomal peptide synthetase 1"/>
    <property type="match status" value="1"/>
</dbReference>
<dbReference type="Gene3D" id="3.30.300.30">
    <property type="match status" value="2"/>
</dbReference>
<dbReference type="InterPro" id="IPR009081">
    <property type="entry name" value="PP-bd_ACP"/>
</dbReference>
<dbReference type="PROSITE" id="PS00455">
    <property type="entry name" value="AMP_BINDING"/>
    <property type="match status" value="2"/>
</dbReference>
<evidence type="ECO:0000256" key="5">
    <source>
        <dbReference type="SAM" id="MobiDB-lite"/>
    </source>
</evidence>
<keyword evidence="4" id="KW-0597">Phosphoprotein</keyword>
<evidence type="ECO:0000313" key="8">
    <source>
        <dbReference type="Proteomes" id="UP000295075"/>
    </source>
</evidence>
<gene>
    <name evidence="7" type="ORF">E1261_05760</name>
</gene>
<dbReference type="GO" id="GO:0044550">
    <property type="term" value="P:secondary metabolite biosynthetic process"/>
    <property type="evidence" value="ECO:0007669"/>
    <property type="project" value="UniProtKB-ARBA"/>
</dbReference>
<dbReference type="InterPro" id="IPR045851">
    <property type="entry name" value="AMP-bd_C_sf"/>
</dbReference>
<evidence type="ECO:0000256" key="2">
    <source>
        <dbReference type="ARBA" id="ARBA00006432"/>
    </source>
</evidence>
<dbReference type="InterPro" id="IPR042099">
    <property type="entry name" value="ANL_N_sf"/>
</dbReference>
<dbReference type="InterPro" id="IPR025110">
    <property type="entry name" value="AMP-bd_C"/>
</dbReference>
<name>A0A4R4QDC0_9ACTN</name>
<dbReference type="PROSITE" id="PS50075">
    <property type="entry name" value="CARRIER"/>
    <property type="match status" value="2"/>
</dbReference>
<evidence type="ECO:0000256" key="4">
    <source>
        <dbReference type="ARBA" id="ARBA00022553"/>
    </source>
</evidence>
<dbReference type="GO" id="GO:0043041">
    <property type="term" value="P:amino acid activation for nonribosomal peptide biosynthetic process"/>
    <property type="evidence" value="ECO:0007669"/>
    <property type="project" value="TreeGrafter"/>
</dbReference>
<dbReference type="Pfam" id="PF00668">
    <property type="entry name" value="Condensation"/>
    <property type="match status" value="2"/>
</dbReference>
<dbReference type="GO" id="GO:0003824">
    <property type="term" value="F:catalytic activity"/>
    <property type="evidence" value="ECO:0007669"/>
    <property type="project" value="InterPro"/>
</dbReference>
<dbReference type="InterPro" id="IPR023213">
    <property type="entry name" value="CAT-like_dom_sf"/>
</dbReference>
<dbReference type="Gene3D" id="3.30.559.30">
    <property type="entry name" value="Nonribosomal peptide synthetase, condensation domain"/>
    <property type="match status" value="2"/>
</dbReference>
<dbReference type="CDD" id="cd05930">
    <property type="entry name" value="A_NRPS"/>
    <property type="match status" value="1"/>
</dbReference>
<dbReference type="OrthoDB" id="9803968at2"/>
<dbReference type="Gene3D" id="3.30.559.10">
    <property type="entry name" value="Chloramphenicol acetyltransferase-like domain"/>
    <property type="match status" value="2"/>
</dbReference>
<feature type="domain" description="Carrier" evidence="6">
    <location>
        <begin position="932"/>
        <end position="1008"/>
    </location>
</feature>
<dbReference type="GO" id="GO:0008610">
    <property type="term" value="P:lipid biosynthetic process"/>
    <property type="evidence" value="ECO:0007669"/>
    <property type="project" value="UniProtKB-ARBA"/>
</dbReference>
<dbReference type="PANTHER" id="PTHR45527:SF1">
    <property type="entry name" value="FATTY ACID SYNTHASE"/>
    <property type="match status" value="1"/>
</dbReference>
<keyword evidence="8" id="KW-1185">Reference proteome</keyword>
<dbReference type="InterPro" id="IPR036736">
    <property type="entry name" value="ACP-like_sf"/>
</dbReference>
<proteinExistence type="inferred from homology"/>
<dbReference type="InterPro" id="IPR010071">
    <property type="entry name" value="AA_adenyl_dom"/>
</dbReference>
<comment type="caution">
    <text evidence="7">The sequence shown here is derived from an EMBL/GenBank/DDBJ whole genome shotgun (WGS) entry which is preliminary data.</text>
</comment>
<dbReference type="GO" id="GO:0005737">
    <property type="term" value="C:cytoplasm"/>
    <property type="evidence" value="ECO:0007669"/>
    <property type="project" value="TreeGrafter"/>
</dbReference>
<dbReference type="SUPFAM" id="SSF52777">
    <property type="entry name" value="CoA-dependent acyltransferases"/>
    <property type="match status" value="4"/>
</dbReference>
<keyword evidence="3" id="KW-0596">Phosphopantetheine</keyword>
<evidence type="ECO:0000313" key="7">
    <source>
        <dbReference type="EMBL" id="TDC33516.1"/>
    </source>
</evidence>
<evidence type="ECO:0000256" key="3">
    <source>
        <dbReference type="ARBA" id="ARBA00022450"/>
    </source>
</evidence>